<reference evidence="2" key="1">
    <citation type="submission" date="2014-09" db="EMBL/GenBank/DDBJ databases">
        <authorList>
            <person name="Sharma Rahul"/>
            <person name="Thines Marco"/>
        </authorList>
    </citation>
    <scope>NUCLEOTIDE SEQUENCE [LARGE SCALE GENOMIC DNA]</scope>
</reference>
<keyword evidence="2" id="KW-1185">Reference proteome</keyword>
<protein>
    <submittedName>
        <fullName evidence="1">Uncharacterized protein</fullName>
    </submittedName>
</protein>
<dbReference type="RefSeq" id="XP_024576222.1">
    <property type="nucleotide sequence ID" value="XM_024725445.1"/>
</dbReference>
<dbReference type="EMBL" id="CCYD01000442">
    <property type="protein sequence ID" value="CEG39853.1"/>
    <property type="molecule type" value="Genomic_DNA"/>
</dbReference>
<proteinExistence type="predicted"/>
<evidence type="ECO:0000313" key="1">
    <source>
        <dbReference type="EMBL" id="CEG39853.1"/>
    </source>
</evidence>
<sequence length="58" mass="6975">MKTLLYDHQMSIMSSGQNRTIVHDQKQMHSSQVSLLKLPLRIHWKFDTINILHRHMCF</sequence>
<name>A0A0P1AFI0_PLAHL</name>
<evidence type="ECO:0000313" key="2">
    <source>
        <dbReference type="Proteomes" id="UP000054928"/>
    </source>
</evidence>
<dbReference type="AlphaFoldDB" id="A0A0P1AFI0"/>
<dbReference type="GeneID" id="36405139"/>
<dbReference type="Proteomes" id="UP000054928">
    <property type="component" value="Unassembled WGS sequence"/>
</dbReference>
<accession>A0A0P1AFI0</accession>
<organism evidence="1 2">
    <name type="scientific">Plasmopara halstedii</name>
    <name type="common">Downy mildew of sunflower</name>
    <dbReference type="NCBI Taxonomy" id="4781"/>
    <lineage>
        <taxon>Eukaryota</taxon>
        <taxon>Sar</taxon>
        <taxon>Stramenopiles</taxon>
        <taxon>Oomycota</taxon>
        <taxon>Peronosporomycetes</taxon>
        <taxon>Peronosporales</taxon>
        <taxon>Peronosporaceae</taxon>
        <taxon>Plasmopara</taxon>
    </lineage>
</organism>